<evidence type="ECO:0000313" key="2">
    <source>
        <dbReference type="Proteomes" id="UP001229651"/>
    </source>
</evidence>
<sequence>MTNPQQPTHPEDTTAESPLVQHAIRELDLIGEEDPMRGHLLDLIRVFAGGGHSGFSAEHTVEVFSTLARFQPLSPLTTDPAEWFEHDEAVAGQPGLYQSRRNPAAFSTDGGKTYTLTDDPTRTLRFSVDKAVAQ</sequence>
<name>A0ABU0EML4_9PSEU</name>
<dbReference type="RefSeq" id="WP_306988414.1">
    <property type="nucleotide sequence ID" value="NZ_JAUSUT010000001.1"/>
</dbReference>
<dbReference type="Proteomes" id="UP001229651">
    <property type="component" value="Unassembled WGS sequence"/>
</dbReference>
<reference evidence="1 2" key="1">
    <citation type="submission" date="2023-07" db="EMBL/GenBank/DDBJ databases">
        <title>Sequencing the genomes of 1000 actinobacteria strains.</title>
        <authorList>
            <person name="Klenk H.-P."/>
        </authorList>
    </citation>
    <scope>NUCLEOTIDE SEQUENCE [LARGE SCALE GENOMIC DNA]</scope>
    <source>
        <strain evidence="1 2">DSM 45805</strain>
    </source>
</reference>
<dbReference type="InterPro" id="IPR057383">
    <property type="entry name" value="Tad3"/>
</dbReference>
<dbReference type="EMBL" id="JAUSUT010000001">
    <property type="protein sequence ID" value="MDQ0376520.1"/>
    <property type="molecule type" value="Genomic_DNA"/>
</dbReference>
<gene>
    <name evidence="1" type="ORF">FB470_000514</name>
</gene>
<accession>A0ABU0EML4</accession>
<proteinExistence type="predicted"/>
<keyword evidence="2" id="KW-1185">Reference proteome</keyword>
<dbReference type="Pfam" id="PF25185">
    <property type="entry name" value="Tad3"/>
    <property type="match status" value="1"/>
</dbReference>
<organism evidence="1 2">
    <name type="scientific">Amycolatopsis thermophila</name>
    <dbReference type="NCBI Taxonomy" id="206084"/>
    <lineage>
        <taxon>Bacteria</taxon>
        <taxon>Bacillati</taxon>
        <taxon>Actinomycetota</taxon>
        <taxon>Actinomycetes</taxon>
        <taxon>Pseudonocardiales</taxon>
        <taxon>Pseudonocardiaceae</taxon>
        <taxon>Amycolatopsis</taxon>
    </lineage>
</organism>
<evidence type="ECO:0000313" key="1">
    <source>
        <dbReference type="EMBL" id="MDQ0376520.1"/>
    </source>
</evidence>
<protein>
    <submittedName>
        <fullName evidence="1">Uncharacterized protein</fullName>
    </submittedName>
</protein>
<comment type="caution">
    <text evidence="1">The sequence shown here is derived from an EMBL/GenBank/DDBJ whole genome shotgun (WGS) entry which is preliminary data.</text>
</comment>